<dbReference type="InterPro" id="IPR001466">
    <property type="entry name" value="Beta-lactam-related"/>
</dbReference>
<dbReference type="Proteomes" id="UP001227162">
    <property type="component" value="Unassembled WGS sequence"/>
</dbReference>
<sequence length="527" mass="57764">MMIDRADIAPLLPNSLGEETPGYAFALMVADEAQIVCQGLASLGHNVEITSDTAFRIASVTKHFLALTAQMLHNKGVVDLDAPLGSHLEELTGVQAAVTMRQALNNSSGIRDHLELAMMAGGALDQPISRAQSYELICRQQATNFEAGSSYLYSNANFFLVTEAVERVTGRNLGDLLNENFFEPNEMTGTSYEPLHLSVISNMATGYVDRTDHFEKAPFLTELTGDGAMVSTLSDLVRWYRYLRADPDGLFAQISEITTFTNGETAHYGLGIFTRPFMGSPVRGHQGLWPGYRADLAMFDALDIGAICLTNVNTLDPTTLTRSVIGKQMVQSGSARLEQPKPDADALAAMVEADIFLNTDTLEHFKFSVDQNELIMEISGWTFRHPITGASEIVFKVPSDYLKLDWSEAAEGRVILTKINGDKVVLEKTTFVDQDEALKNFVGTYRCDELNSAMEIRNESGGMATLRSAFAHSGDWIVTPITDEIFTLAQNSGPWPRQVTGKLVEGGRSVMLSGPRVKNMKFMAEAS</sequence>
<dbReference type="PANTHER" id="PTHR46825:SF9">
    <property type="entry name" value="BETA-LACTAMASE-RELATED DOMAIN-CONTAINING PROTEIN"/>
    <property type="match status" value="1"/>
</dbReference>
<dbReference type="PANTHER" id="PTHR46825">
    <property type="entry name" value="D-ALANYL-D-ALANINE-CARBOXYPEPTIDASE/ENDOPEPTIDASE AMPH"/>
    <property type="match status" value="1"/>
</dbReference>
<dbReference type="AlphaFoldDB" id="A0AAJ1U3D1"/>
<dbReference type="EMBL" id="JANFFA010000001">
    <property type="protein sequence ID" value="MDQ2092495.1"/>
    <property type="molecule type" value="Genomic_DNA"/>
</dbReference>
<evidence type="ECO:0000313" key="3">
    <source>
        <dbReference type="Proteomes" id="UP001227162"/>
    </source>
</evidence>
<reference evidence="2" key="2">
    <citation type="submission" date="2023-04" db="EMBL/GenBank/DDBJ databases">
        <title>'Rhodoalgimonas zhirmunskyi' gen. nov., isolated from a red alga.</title>
        <authorList>
            <person name="Nedashkovskaya O.I."/>
            <person name="Otstavnykh N.Y."/>
            <person name="Bystritskaya E.P."/>
            <person name="Balabanova L.A."/>
            <person name="Isaeva M.P."/>
        </authorList>
    </citation>
    <scope>NUCLEOTIDE SEQUENCE</scope>
    <source>
        <strain evidence="2">10Alg 79</strain>
    </source>
</reference>
<dbReference type="RefSeq" id="WP_317624121.1">
    <property type="nucleotide sequence ID" value="NZ_JANFFA010000001.1"/>
</dbReference>
<evidence type="ECO:0000259" key="1">
    <source>
        <dbReference type="Pfam" id="PF00144"/>
    </source>
</evidence>
<proteinExistence type="predicted"/>
<reference evidence="2" key="1">
    <citation type="submission" date="2022-07" db="EMBL/GenBank/DDBJ databases">
        <authorList>
            <person name="Otstavnykh N."/>
            <person name="Isaeva M."/>
            <person name="Bystritskaya E."/>
        </authorList>
    </citation>
    <scope>NUCLEOTIDE SEQUENCE</scope>
    <source>
        <strain evidence="2">10Alg 79</strain>
    </source>
</reference>
<dbReference type="InterPro" id="IPR012338">
    <property type="entry name" value="Beta-lactam/transpept-like"/>
</dbReference>
<dbReference type="SUPFAM" id="SSF56601">
    <property type="entry name" value="beta-lactamase/transpeptidase-like"/>
    <property type="match status" value="1"/>
</dbReference>
<dbReference type="Pfam" id="PF00144">
    <property type="entry name" value="Beta-lactamase"/>
    <property type="match status" value="1"/>
</dbReference>
<protein>
    <submittedName>
        <fullName evidence="2">Beta-lactamase family protein</fullName>
    </submittedName>
</protein>
<accession>A0AAJ1U3D1</accession>
<evidence type="ECO:0000313" key="2">
    <source>
        <dbReference type="EMBL" id="MDQ2092495.1"/>
    </source>
</evidence>
<dbReference type="Gene3D" id="3.40.710.10">
    <property type="entry name" value="DD-peptidase/beta-lactamase superfamily"/>
    <property type="match status" value="1"/>
</dbReference>
<name>A0AAJ1U3D1_9RHOB</name>
<keyword evidence="3" id="KW-1185">Reference proteome</keyword>
<feature type="domain" description="Beta-lactamase-related" evidence="1">
    <location>
        <begin position="26"/>
        <end position="315"/>
    </location>
</feature>
<organism evidence="2 3">
    <name type="scientific">Rhodalgimonas zhirmunskyi</name>
    <dbReference type="NCBI Taxonomy" id="2964767"/>
    <lineage>
        <taxon>Bacteria</taxon>
        <taxon>Pseudomonadati</taxon>
        <taxon>Pseudomonadota</taxon>
        <taxon>Alphaproteobacteria</taxon>
        <taxon>Rhodobacterales</taxon>
        <taxon>Roseobacteraceae</taxon>
        <taxon>Rhodalgimonas</taxon>
    </lineage>
</organism>
<comment type="caution">
    <text evidence="2">The sequence shown here is derived from an EMBL/GenBank/DDBJ whole genome shotgun (WGS) entry which is preliminary data.</text>
</comment>
<gene>
    <name evidence="2" type="ORF">NOI20_00050</name>
</gene>
<dbReference type="InterPro" id="IPR050491">
    <property type="entry name" value="AmpC-like"/>
</dbReference>